<keyword evidence="3" id="KW-0238">DNA-binding</keyword>
<dbReference type="GO" id="GO:0006351">
    <property type="term" value="P:DNA-templated transcription"/>
    <property type="evidence" value="ECO:0007669"/>
    <property type="project" value="InterPro"/>
</dbReference>
<proteinExistence type="predicted"/>
<keyword evidence="2" id="KW-0805">Transcription regulation</keyword>
<organism evidence="8 9">
    <name type="scientific">Fusarium tricinctum</name>
    <dbReference type="NCBI Taxonomy" id="61284"/>
    <lineage>
        <taxon>Eukaryota</taxon>
        <taxon>Fungi</taxon>
        <taxon>Dikarya</taxon>
        <taxon>Ascomycota</taxon>
        <taxon>Pezizomycotina</taxon>
        <taxon>Sordariomycetes</taxon>
        <taxon>Hypocreomycetidae</taxon>
        <taxon>Hypocreales</taxon>
        <taxon>Nectriaceae</taxon>
        <taxon>Fusarium</taxon>
        <taxon>Fusarium tricinctum species complex</taxon>
    </lineage>
</organism>
<dbReference type="GO" id="GO:0043565">
    <property type="term" value="F:sequence-specific DNA binding"/>
    <property type="evidence" value="ECO:0007669"/>
    <property type="project" value="TreeGrafter"/>
</dbReference>
<dbReference type="InterPro" id="IPR007219">
    <property type="entry name" value="XnlR_reg_dom"/>
</dbReference>
<keyword evidence="5" id="KW-0539">Nucleus</keyword>
<accession>A0A8K0RY49</accession>
<protein>
    <recommendedName>
        <fullName evidence="7">Xylanolytic transcriptional activator regulatory domain-containing protein</fullName>
    </recommendedName>
</protein>
<dbReference type="InterPro" id="IPR051711">
    <property type="entry name" value="Stress_Response_Reg"/>
</dbReference>
<feature type="non-terminal residue" evidence="8">
    <location>
        <position position="1"/>
    </location>
</feature>
<feature type="compositionally biased region" description="Basic and acidic residues" evidence="6">
    <location>
        <begin position="9"/>
        <end position="18"/>
    </location>
</feature>
<dbReference type="PANTHER" id="PTHR47540:SF6">
    <property type="entry name" value="ZN(II)2CYS6 TRANSCRIPTION FACTOR (EUROFUNG)"/>
    <property type="match status" value="1"/>
</dbReference>
<evidence type="ECO:0000313" key="8">
    <source>
        <dbReference type="EMBL" id="KAH7242708.1"/>
    </source>
</evidence>
<evidence type="ECO:0000256" key="3">
    <source>
        <dbReference type="ARBA" id="ARBA00023125"/>
    </source>
</evidence>
<name>A0A8K0RY49_9HYPO</name>
<feature type="compositionally biased region" description="Polar residues" evidence="6">
    <location>
        <begin position="65"/>
        <end position="81"/>
    </location>
</feature>
<dbReference type="AlphaFoldDB" id="A0A8K0RY49"/>
<dbReference type="PANTHER" id="PTHR47540">
    <property type="entry name" value="THIAMINE REPRESSIBLE GENES REGULATORY PROTEIN THI5"/>
    <property type="match status" value="1"/>
</dbReference>
<feature type="compositionally biased region" description="Polar residues" evidence="6">
    <location>
        <begin position="35"/>
        <end position="47"/>
    </location>
</feature>
<feature type="compositionally biased region" description="Polar residues" evidence="6">
    <location>
        <begin position="88"/>
        <end position="98"/>
    </location>
</feature>
<dbReference type="SMART" id="SM00906">
    <property type="entry name" value="Fungal_trans"/>
    <property type="match status" value="1"/>
</dbReference>
<gene>
    <name evidence="8" type="ORF">BKA59DRAFT_401203</name>
</gene>
<comment type="subcellular location">
    <subcellularLocation>
        <location evidence="1">Nucleus</location>
    </subcellularLocation>
</comment>
<evidence type="ECO:0000256" key="5">
    <source>
        <dbReference type="ARBA" id="ARBA00023242"/>
    </source>
</evidence>
<evidence type="ECO:0000256" key="4">
    <source>
        <dbReference type="ARBA" id="ARBA00023163"/>
    </source>
</evidence>
<evidence type="ECO:0000256" key="2">
    <source>
        <dbReference type="ARBA" id="ARBA00023015"/>
    </source>
</evidence>
<feature type="region of interest" description="Disordered" evidence="6">
    <location>
        <begin position="1"/>
        <end position="104"/>
    </location>
</feature>
<keyword evidence="9" id="KW-1185">Reference proteome</keyword>
<dbReference type="GO" id="GO:0005634">
    <property type="term" value="C:nucleus"/>
    <property type="evidence" value="ECO:0007669"/>
    <property type="project" value="UniProtKB-SubCell"/>
</dbReference>
<keyword evidence="4" id="KW-0804">Transcription</keyword>
<evidence type="ECO:0000256" key="6">
    <source>
        <dbReference type="SAM" id="MobiDB-lite"/>
    </source>
</evidence>
<dbReference type="CDD" id="cd12148">
    <property type="entry name" value="fungal_TF_MHR"/>
    <property type="match status" value="1"/>
</dbReference>
<sequence length="563" mass="62676">CRSLANIRKRLENFERNHRQSVSPPKDSPELPDSLSRSEQPNEQTNPPNLPQPRGRLPSPDKDQNQILSQSQVALQPSTITPRDGGVANQTVSPPGESSTDDVDVSNLLVPEQPSYMSDYSGRLRYLGHSSTWSFSYQVLQMASQGTGLSCSPAASMQRHVDGETYSIDSQHRVDLSAIETTGLPSLELALYYLQSTKFRTYPFFHLFEETDFMHDLHLFYRSPQVYARTHSLWYVHYLGNRLAQYGHRLWWTVYTLNQKLSSLMGIPSGVLDDHISAPLPQISENDIHVSALAIHIKLSQLLGSIAITVYGPKATVKETFLSTVRKVLKGIAELSEDLVAVSSRSFGEISRVSAHLDLQYNQCIVLTVRPILFHLYKQKVEALGVNGEFNMHPSIMELIEVLTSSAVRVANILSQVKKHGLLDMLLPFDLEAAYSAAFVLVMASEVGAKHSMHEVSLAALFEVFDDMIMAGNLLASSRKAEVEELAYSLRRQFHPGFNTDDSASGAVIFDQPCDATFASQFGLPSAGGTFFDQWNPENSYPNSQLIGLADSLTMDELHELWV</sequence>
<dbReference type="Proteomes" id="UP000813427">
    <property type="component" value="Unassembled WGS sequence"/>
</dbReference>
<dbReference type="EMBL" id="JAGPXF010000005">
    <property type="protein sequence ID" value="KAH7242708.1"/>
    <property type="molecule type" value="Genomic_DNA"/>
</dbReference>
<evidence type="ECO:0000256" key="1">
    <source>
        <dbReference type="ARBA" id="ARBA00004123"/>
    </source>
</evidence>
<reference evidence="8" key="1">
    <citation type="journal article" date="2021" name="Nat. Commun.">
        <title>Genetic determinants of endophytism in the Arabidopsis root mycobiome.</title>
        <authorList>
            <person name="Mesny F."/>
            <person name="Miyauchi S."/>
            <person name="Thiergart T."/>
            <person name="Pickel B."/>
            <person name="Atanasova L."/>
            <person name="Karlsson M."/>
            <person name="Huettel B."/>
            <person name="Barry K.W."/>
            <person name="Haridas S."/>
            <person name="Chen C."/>
            <person name="Bauer D."/>
            <person name="Andreopoulos W."/>
            <person name="Pangilinan J."/>
            <person name="LaButti K."/>
            <person name="Riley R."/>
            <person name="Lipzen A."/>
            <person name="Clum A."/>
            <person name="Drula E."/>
            <person name="Henrissat B."/>
            <person name="Kohler A."/>
            <person name="Grigoriev I.V."/>
            <person name="Martin F.M."/>
            <person name="Hacquard S."/>
        </authorList>
    </citation>
    <scope>NUCLEOTIDE SEQUENCE</scope>
    <source>
        <strain evidence="8">MPI-SDFR-AT-0068</strain>
    </source>
</reference>
<feature type="domain" description="Xylanolytic transcriptional activator regulatory" evidence="7">
    <location>
        <begin position="233"/>
        <end position="287"/>
    </location>
</feature>
<dbReference type="GO" id="GO:0008270">
    <property type="term" value="F:zinc ion binding"/>
    <property type="evidence" value="ECO:0007669"/>
    <property type="project" value="InterPro"/>
</dbReference>
<evidence type="ECO:0000313" key="9">
    <source>
        <dbReference type="Proteomes" id="UP000813427"/>
    </source>
</evidence>
<evidence type="ECO:0000259" key="7">
    <source>
        <dbReference type="SMART" id="SM00906"/>
    </source>
</evidence>
<dbReference type="OrthoDB" id="3266505at2759"/>
<dbReference type="GO" id="GO:0045944">
    <property type="term" value="P:positive regulation of transcription by RNA polymerase II"/>
    <property type="evidence" value="ECO:0007669"/>
    <property type="project" value="TreeGrafter"/>
</dbReference>
<comment type="caution">
    <text evidence="8">The sequence shown here is derived from an EMBL/GenBank/DDBJ whole genome shotgun (WGS) entry which is preliminary data.</text>
</comment>